<dbReference type="InterPro" id="IPR041614">
    <property type="entry name" value="DprA_WH"/>
</dbReference>
<evidence type="ECO:0000313" key="4">
    <source>
        <dbReference type="EMBL" id="ANE48960.1"/>
    </source>
</evidence>
<dbReference type="STRING" id="1178515.SY83_15965"/>
<dbReference type="NCBIfam" id="TIGR00732">
    <property type="entry name" value="dprA"/>
    <property type="match status" value="1"/>
</dbReference>
<name>A0A172TPM1_9BACL</name>
<dbReference type="EMBL" id="CP011388">
    <property type="protein sequence ID" value="ANE48960.1"/>
    <property type="molecule type" value="Genomic_DNA"/>
</dbReference>
<dbReference type="PANTHER" id="PTHR43022">
    <property type="entry name" value="PROTEIN SMF"/>
    <property type="match status" value="1"/>
</dbReference>
<dbReference type="PANTHER" id="PTHR43022:SF1">
    <property type="entry name" value="PROTEIN SMF"/>
    <property type="match status" value="1"/>
</dbReference>
<evidence type="ECO:0000259" key="3">
    <source>
        <dbReference type="Pfam" id="PF17782"/>
    </source>
</evidence>
<feature type="domain" description="Smf/DprA SLOG" evidence="2">
    <location>
        <begin position="79"/>
        <end position="289"/>
    </location>
</feature>
<dbReference type="InterPro" id="IPR036388">
    <property type="entry name" value="WH-like_DNA-bd_sf"/>
</dbReference>
<evidence type="ECO:0000313" key="5">
    <source>
        <dbReference type="Proteomes" id="UP000076927"/>
    </source>
</evidence>
<evidence type="ECO:0000256" key="1">
    <source>
        <dbReference type="ARBA" id="ARBA00006525"/>
    </source>
</evidence>
<dbReference type="SUPFAM" id="SSF102405">
    <property type="entry name" value="MCP/YpsA-like"/>
    <property type="match status" value="1"/>
</dbReference>
<dbReference type="Pfam" id="PF17782">
    <property type="entry name" value="WHD_DprA"/>
    <property type="match status" value="1"/>
</dbReference>
<dbReference type="InterPro" id="IPR003488">
    <property type="entry name" value="DprA"/>
</dbReference>
<evidence type="ECO:0000259" key="2">
    <source>
        <dbReference type="Pfam" id="PF02481"/>
    </source>
</evidence>
<gene>
    <name evidence="4" type="ORF">SY83_15965</name>
</gene>
<sequence length="368" mass="40542">MDERELLFGLHQVPSIGWKSIRKLVLHTRSLTELLNMKMKDEVCIQLPLEQHRKEALCQSFTTEFIKQRIKLYRESGIQVVTILDKAYPEVMKESSEPPWVLYARGKVELMNMPLIAMVGARTPTAYGRKAAEELAAALVKAEIGVVSGLARGIDSCAHQGTLNAGGATIAVLGTGIDVVYPPENRALYNSISERGLVLSEFPMGTPSKAGMFPQRNRIIAGMSLGTIVVEAAKQSGSLITAEYAFNENREVFAVPGYFSSPKSQGTHELIKNGKGRLICSIGDILEELSYLKPGPVLGKHAVPAVMPEVELTSEERQLMEHMTIEGITLDELHSRSNIEFGHLHALLLHLLIKKQIKQLPGSCYALF</sequence>
<protein>
    <submittedName>
        <fullName evidence="4">Uncharacterized protein</fullName>
    </submittedName>
</protein>
<dbReference type="AlphaFoldDB" id="A0A172TPM1"/>
<dbReference type="Pfam" id="PF02481">
    <property type="entry name" value="DNA_processg_A"/>
    <property type="match status" value="1"/>
</dbReference>
<keyword evidence="5" id="KW-1185">Reference proteome</keyword>
<comment type="similarity">
    <text evidence="1">Belongs to the DprA/Smf family.</text>
</comment>
<dbReference type="PATRIC" id="fig|1178515.4.peg.3210"/>
<accession>A0A172TPM1</accession>
<feature type="domain" description="DprA winged helix" evidence="3">
    <location>
        <begin position="304"/>
        <end position="362"/>
    </location>
</feature>
<dbReference type="GO" id="GO:0009294">
    <property type="term" value="P:DNA-mediated transformation"/>
    <property type="evidence" value="ECO:0007669"/>
    <property type="project" value="InterPro"/>
</dbReference>
<reference evidence="4 5" key="1">
    <citation type="submission" date="2015-01" db="EMBL/GenBank/DDBJ databases">
        <title>Paenibacillus swuensis/DY6/whole genome sequencing.</title>
        <authorList>
            <person name="Kim M.K."/>
            <person name="Srinivasan S."/>
            <person name="Lee J.-J."/>
        </authorList>
    </citation>
    <scope>NUCLEOTIDE SEQUENCE [LARGE SCALE GENOMIC DNA]</scope>
    <source>
        <strain evidence="4 5">DY6</strain>
    </source>
</reference>
<dbReference type="InterPro" id="IPR057666">
    <property type="entry name" value="DrpA_SLOG"/>
</dbReference>
<dbReference type="KEGG" id="pswu:SY83_15965"/>
<dbReference type="Gene3D" id="1.10.10.10">
    <property type="entry name" value="Winged helix-like DNA-binding domain superfamily/Winged helix DNA-binding domain"/>
    <property type="match status" value="1"/>
</dbReference>
<dbReference type="OrthoDB" id="9785707at2"/>
<dbReference type="Proteomes" id="UP000076927">
    <property type="component" value="Chromosome"/>
</dbReference>
<dbReference type="Gene3D" id="3.40.50.450">
    <property type="match status" value="1"/>
</dbReference>
<organism evidence="4 5">
    <name type="scientific">Paenibacillus swuensis</name>
    <dbReference type="NCBI Taxonomy" id="1178515"/>
    <lineage>
        <taxon>Bacteria</taxon>
        <taxon>Bacillati</taxon>
        <taxon>Bacillota</taxon>
        <taxon>Bacilli</taxon>
        <taxon>Bacillales</taxon>
        <taxon>Paenibacillaceae</taxon>
        <taxon>Paenibacillus</taxon>
    </lineage>
</organism>
<proteinExistence type="inferred from homology"/>